<gene>
    <name evidence="2" type="ORF">EXIGLDRAFT_388186</name>
</gene>
<feature type="region of interest" description="Disordered" evidence="1">
    <location>
        <begin position="61"/>
        <end position="97"/>
    </location>
</feature>
<dbReference type="EMBL" id="KV426404">
    <property type="protein sequence ID" value="KZV81270.1"/>
    <property type="molecule type" value="Genomic_DNA"/>
</dbReference>
<evidence type="ECO:0000313" key="2">
    <source>
        <dbReference type="EMBL" id="KZV81270.1"/>
    </source>
</evidence>
<keyword evidence="3" id="KW-1185">Reference proteome</keyword>
<reference evidence="2 3" key="1">
    <citation type="journal article" date="2016" name="Mol. Biol. Evol.">
        <title>Comparative Genomics of Early-Diverging Mushroom-Forming Fungi Provides Insights into the Origins of Lignocellulose Decay Capabilities.</title>
        <authorList>
            <person name="Nagy L.G."/>
            <person name="Riley R."/>
            <person name="Tritt A."/>
            <person name="Adam C."/>
            <person name="Daum C."/>
            <person name="Floudas D."/>
            <person name="Sun H."/>
            <person name="Yadav J.S."/>
            <person name="Pangilinan J."/>
            <person name="Larsson K.H."/>
            <person name="Matsuura K."/>
            <person name="Barry K."/>
            <person name="Labutti K."/>
            <person name="Kuo R."/>
            <person name="Ohm R.A."/>
            <person name="Bhattacharya S.S."/>
            <person name="Shirouzu T."/>
            <person name="Yoshinaga Y."/>
            <person name="Martin F.M."/>
            <person name="Grigoriev I.V."/>
            <person name="Hibbett D.S."/>
        </authorList>
    </citation>
    <scope>NUCLEOTIDE SEQUENCE [LARGE SCALE GENOMIC DNA]</scope>
    <source>
        <strain evidence="2 3">HHB12029</strain>
    </source>
</reference>
<dbReference type="Proteomes" id="UP000077266">
    <property type="component" value="Unassembled WGS sequence"/>
</dbReference>
<feature type="compositionally biased region" description="Basic and acidic residues" evidence="1">
    <location>
        <begin position="87"/>
        <end position="97"/>
    </location>
</feature>
<protein>
    <submittedName>
        <fullName evidence="2">Uncharacterized protein</fullName>
    </submittedName>
</protein>
<proteinExistence type="predicted"/>
<evidence type="ECO:0000256" key="1">
    <source>
        <dbReference type="SAM" id="MobiDB-lite"/>
    </source>
</evidence>
<evidence type="ECO:0000313" key="3">
    <source>
        <dbReference type="Proteomes" id="UP000077266"/>
    </source>
</evidence>
<dbReference type="InParanoid" id="A0A165BUN3"/>
<dbReference type="AlphaFoldDB" id="A0A165BUN3"/>
<feature type="compositionally biased region" description="Basic and acidic residues" evidence="1">
    <location>
        <begin position="61"/>
        <end position="73"/>
    </location>
</feature>
<name>A0A165BUN3_EXIGL</name>
<organism evidence="2 3">
    <name type="scientific">Exidia glandulosa HHB12029</name>
    <dbReference type="NCBI Taxonomy" id="1314781"/>
    <lineage>
        <taxon>Eukaryota</taxon>
        <taxon>Fungi</taxon>
        <taxon>Dikarya</taxon>
        <taxon>Basidiomycota</taxon>
        <taxon>Agaricomycotina</taxon>
        <taxon>Agaricomycetes</taxon>
        <taxon>Auriculariales</taxon>
        <taxon>Exidiaceae</taxon>
        <taxon>Exidia</taxon>
    </lineage>
</organism>
<accession>A0A165BUN3</accession>
<sequence length="97" mass="10762">MSLCMRRRRRTSVVKSGGCCAGEAGAQIGRNSGCARYGRRRPWRRAEVTCSVSASMGAPWRARDGERAPHDEYATASETTKMRRRARDGERKAMSAP</sequence>